<evidence type="ECO:0000313" key="2">
    <source>
        <dbReference type="Proteomes" id="UP000789901"/>
    </source>
</evidence>
<proteinExistence type="predicted"/>
<sequence length="42" mass="4824">MNIGKERQDKTLELEAITIGFQPSKLKQIVHNRKCTVISKIN</sequence>
<evidence type="ECO:0000313" key="1">
    <source>
        <dbReference type="EMBL" id="CAG8461957.1"/>
    </source>
</evidence>
<dbReference type="Proteomes" id="UP000789901">
    <property type="component" value="Unassembled WGS sequence"/>
</dbReference>
<dbReference type="EMBL" id="CAJVQB010000057">
    <property type="protein sequence ID" value="CAG8461957.1"/>
    <property type="molecule type" value="Genomic_DNA"/>
</dbReference>
<accession>A0ABM8VW83</accession>
<name>A0ABM8VW83_GIGMA</name>
<reference evidence="1 2" key="1">
    <citation type="submission" date="2021-06" db="EMBL/GenBank/DDBJ databases">
        <authorList>
            <person name="Kallberg Y."/>
            <person name="Tangrot J."/>
            <person name="Rosling A."/>
        </authorList>
    </citation>
    <scope>NUCLEOTIDE SEQUENCE [LARGE SCALE GENOMIC DNA]</scope>
    <source>
        <strain evidence="1 2">120-4 pot B 10/14</strain>
    </source>
</reference>
<organism evidence="1 2">
    <name type="scientific">Gigaspora margarita</name>
    <dbReference type="NCBI Taxonomy" id="4874"/>
    <lineage>
        <taxon>Eukaryota</taxon>
        <taxon>Fungi</taxon>
        <taxon>Fungi incertae sedis</taxon>
        <taxon>Mucoromycota</taxon>
        <taxon>Glomeromycotina</taxon>
        <taxon>Glomeromycetes</taxon>
        <taxon>Diversisporales</taxon>
        <taxon>Gigasporaceae</taxon>
        <taxon>Gigaspora</taxon>
    </lineage>
</organism>
<gene>
    <name evidence="1" type="ORF">GMARGA_LOCUS350</name>
</gene>
<keyword evidence="2" id="KW-1185">Reference proteome</keyword>
<comment type="caution">
    <text evidence="1">The sequence shown here is derived from an EMBL/GenBank/DDBJ whole genome shotgun (WGS) entry which is preliminary data.</text>
</comment>
<protein>
    <submittedName>
        <fullName evidence="1">5300_t:CDS:1</fullName>
    </submittedName>
</protein>